<name>A0A1M5VCI5_9FLAO</name>
<dbReference type="Proteomes" id="UP000184109">
    <property type="component" value="Unassembled WGS sequence"/>
</dbReference>
<dbReference type="PROSITE" id="PS51257">
    <property type="entry name" value="PROKAR_LIPOPROTEIN"/>
    <property type="match status" value="1"/>
</dbReference>
<dbReference type="STRING" id="1195760.SAMN05444281_1694"/>
<dbReference type="Pfam" id="PF14292">
    <property type="entry name" value="SusE"/>
    <property type="match status" value="1"/>
</dbReference>
<dbReference type="GO" id="GO:0019867">
    <property type="term" value="C:outer membrane"/>
    <property type="evidence" value="ECO:0007669"/>
    <property type="project" value="InterPro"/>
</dbReference>
<proteinExistence type="predicted"/>
<accession>A0A1M5VCI5</accession>
<keyword evidence="3" id="KW-1185">Reference proteome</keyword>
<dbReference type="AlphaFoldDB" id="A0A1M5VCI5"/>
<dbReference type="EMBL" id="FQXQ01000003">
    <property type="protein sequence ID" value="SHH72916.1"/>
    <property type="molecule type" value="Genomic_DNA"/>
</dbReference>
<sequence>MKSNKLYKILGIILVIISFFSCENVLKDDSFITDNELEITISNDEIVLNELYFNNTVNFNWTTGSNQNTGSAIKYTLKIDVAQGDFSNPITTLLDQVKNTFSYSITFGDLNNLLLTNGLDINQAYDLKAQIIATVSNELVKEQVSTVSFIATTFKPVSNQLFIVGDATPNGWDIENAIELNSSTNKRGVYIYRGKLSTGKFKFPVSNDGCFCQDFYTQDPNDSTKIVYNQSGSGDDLQWAIDTDLEEDKEYLITVDLLNLTINIQIVNAIASTPPFSSLWIVGDASESGWDVNNPAAFTQNSNNPFEFYYEGHLNPGNFKILAGSTGDFCGDWYRPSIDNQLLEEGVVIQNSGCDVDDNKWLVSEATKGRYKITIDTQNNTISFNLINLYIIGDGGPNGWNINTPTPMDYINREYVFIGELGADNATGEFKISKFKGDWCDGDWINPENPSQSIVNTSFITTISCDGPDNKWKLIDGQAGTYEVRINLDTEMMSFTKQ</sequence>
<dbReference type="Gene3D" id="2.60.40.3620">
    <property type="match status" value="3"/>
</dbReference>
<organism evidence="2 3">
    <name type="scientific">Wenyingzhuangia marina</name>
    <dbReference type="NCBI Taxonomy" id="1195760"/>
    <lineage>
        <taxon>Bacteria</taxon>
        <taxon>Pseudomonadati</taxon>
        <taxon>Bacteroidota</taxon>
        <taxon>Flavobacteriia</taxon>
        <taxon>Flavobacteriales</taxon>
        <taxon>Flavobacteriaceae</taxon>
        <taxon>Wenyingzhuangia</taxon>
    </lineage>
</organism>
<evidence type="ECO:0000259" key="1">
    <source>
        <dbReference type="Pfam" id="PF14292"/>
    </source>
</evidence>
<dbReference type="RefSeq" id="WP_073120460.1">
    <property type="nucleotide sequence ID" value="NZ_BMEN01000003.1"/>
</dbReference>
<gene>
    <name evidence="2" type="ORF">SAMN05444281_1694</name>
</gene>
<dbReference type="InterPro" id="IPR025970">
    <property type="entry name" value="SusE"/>
</dbReference>
<protein>
    <recommendedName>
        <fullName evidence="1">SusE outer membrane protein domain-containing protein</fullName>
    </recommendedName>
</protein>
<evidence type="ECO:0000313" key="3">
    <source>
        <dbReference type="Proteomes" id="UP000184109"/>
    </source>
</evidence>
<reference evidence="3" key="1">
    <citation type="submission" date="2016-11" db="EMBL/GenBank/DDBJ databases">
        <authorList>
            <person name="Varghese N."/>
            <person name="Submissions S."/>
        </authorList>
    </citation>
    <scope>NUCLEOTIDE SEQUENCE [LARGE SCALE GENOMIC DNA]</scope>
    <source>
        <strain evidence="3">DSM 100572</strain>
    </source>
</reference>
<dbReference type="GO" id="GO:2001070">
    <property type="term" value="F:starch binding"/>
    <property type="evidence" value="ECO:0007669"/>
    <property type="project" value="InterPro"/>
</dbReference>
<dbReference type="OrthoDB" id="975117at2"/>
<evidence type="ECO:0000313" key="2">
    <source>
        <dbReference type="EMBL" id="SHH72916.1"/>
    </source>
</evidence>
<feature type="domain" description="SusE outer membrane protein" evidence="1">
    <location>
        <begin position="29"/>
        <end position="131"/>
    </location>
</feature>